<feature type="region of interest" description="Disordered" evidence="1">
    <location>
        <begin position="222"/>
        <end position="249"/>
    </location>
</feature>
<evidence type="ECO:0000256" key="1">
    <source>
        <dbReference type="SAM" id="MobiDB-lite"/>
    </source>
</evidence>
<dbReference type="OrthoDB" id="3266941at2759"/>
<accession>A0A409VGL2</accession>
<organism evidence="4 5">
    <name type="scientific">Gymnopilus dilepis</name>
    <dbReference type="NCBI Taxonomy" id="231916"/>
    <lineage>
        <taxon>Eukaryota</taxon>
        <taxon>Fungi</taxon>
        <taxon>Dikarya</taxon>
        <taxon>Basidiomycota</taxon>
        <taxon>Agaricomycotina</taxon>
        <taxon>Agaricomycetes</taxon>
        <taxon>Agaricomycetidae</taxon>
        <taxon>Agaricales</taxon>
        <taxon>Agaricineae</taxon>
        <taxon>Hymenogastraceae</taxon>
        <taxon>Gymnopilus</taxon>
    </lineage>
</organism>
<dbReference type="InParanoid" id="A0A409VGL2"/>
<feature type="compositionally biased region" description="Polar residues" evidence="1">
    <location>
        <begin position="453"/>
        <end position="478"/>
    </location>
</feature>
<comment type="caution">
    <text evidence="4">The sequence shown here is derived from an EMBL/GenBank/DDBJ whole genome shotgun (WGS) entry which is preliminary data.</text>
</comment>
<proteinExistence type="predicted"/>
<reference evidence="4 5" key="1">
    <citation type="journal article" date="2018" name="Evol. Lett.">
        <title>Horizontal gene cluster transfer increased hallucinogenic mushroom diversity.</title>
        <authorList>
            <person name="Reynolds H.T."/>
            <person name="Vijayakumar V."/>
            <person name="Gluck-Thaler E."/>
            <person name="Korotkin H.B."/>
            <person name="Matheny P.B."/>
            <person name="Slot J.C."/>
        </authorList>
    </citation>
    <scope>NUCLEOTIDE SEQUENCE [LARGE SCALE GENOMIC DNA]</scope>
    <source>
        <strain evidence="4 5">SRW20</strain>
    </source>
</reference>
<keyword evidence="3" id="KW-0732">Signal</keyword>
<evidence type="ECO:0000256" key="3">
    <source>
        <dbReference type="SAM" id="SignalP"/>
    </source>
</evidence>
<keyword evidence="5" id="KW-1185">Reference proteome</keyword>
<evidence type="ECO:0008006" key="6">
    <source>
        <dbReference type="Google" id="ProtNLM"/>
    </source>
</evidence>
<feature type="region of interest" description="Disordered" evidence="1">
    <location>
        <begin position="351"/>
        <end position="375"/>
    </location>
</feature>
<feature type="chain" id="PRO_5019359444" description="Mid2 domain-containing protein" evidence="3">
    <location>
        <begin position="24"/>
        <end position="525"/>
    </location>
</feature>
<gene>
    <name evidence="4" type="ORF">CVT26_000022</name>
</gene>
<protein>
    <recommendedName>
        <fullName evidence="6">Mid2 domain-containing protein</fullName>
    </recommendedName>
</protein>
<feature type="region of interest" description="Disordered" evidence="1">
    <location>
        <begin position="411"/>
        <end position="503"/>
    </location>
</feature>
<evidence type="ECO:0000256" key="2">
    <source>
        <dbReference type="SAM" id="Phobius"/>
    </source>
</evidence>
<keyword evidence="2" id="KW-0812">Transmembrane</keyword>
<dbReference type="Proteomes" id="UP000284706">
    <property type="component" value="Unassembled WGS sequence"/>
</dbReference>
<dbReference type="AlphaFoldDB" id="A0A409VGL2"/>
<feature type="compositionally biased region" description="Low complexity" evidence="1">
    <location>
        <begin position="307"/>
        <end position="318"/>
    </location>
</feature>
<dbReference type="EMBL" id="NHYE01005654">
    <property type="protein sequence ID" value="PPQ65397.1"/>
    <property type="molecule type" value="Genomic_DNA"/>
</dbReference>
<keyword evidence="2" id="KW-0472">Membrane</keyword>
<sequence>MSLLAGLHLRVFSFGVLAASVYALKFDFADQVQQCDQVTISFSGSNLTEGQIPASLEILPINSSALNIPLSDPSLVDTGIALTFLPFPAGTDFIASLDNSTGENIIGVSDIIRVLSSPSANDTCLPSAQDTTRLFSLPTNVSQCEEFTIEYDTSLVQQPPSVRLYNPKGPSFALNMTSSNQPGEATYLMSFSRQKEVVLLMSDGNGHTETSPLFTVGGDANSDTSCLRKKNSNSSKMSDRTTDMPNTPSTSKALIIGVASGGSAVVLIAIGMLIFVVRERRRRRRNRKYDFDPSKMQLPPDNEKNTSGRSPSVSSTRVVPNPIYTSEAFMSPTRSNYQRGSLASAAQVMREDATRRAGSSSMPSSEIIVQPPAERSSLDSFDIEGMLNMATLQNENAASRKSSEATVLPLAVPDTPTPLSSTHLTVPTRTVPRPDDRRQRSPSNVPRDFDSLSLETYSLNPFDSRESITPSLLQNNLQPVAARRPTPLPTSPRDSAGVESTQGRILSGLSAATFRSSTDWYGVAR</sequence>
<feature type="signal peptide" evidence="3">
    <location>
        <begin position="1"/>
        <end position="23"/>
    </location>
</feature>
<evidence type="ECO:0000313" key="5">
    <source>
        <dbReference type="Proteomes" id="UP000284706"/>
    </source>
</evidence>
<evidence type="ECO:0000313" key="4">
    <source>
        <dbReference type="EMBL" id="PPQ65397.1"/>
    </source>
</evidence>
<keyword evidence="2" id="KW-1133">Transmembrane helix</keyword>
<name>A0A409VGL2_9AGAR</name>
<feature type="transmembrane region" description="Helical" evidence="2">
    <location>
        <begin position="253"/>
        <end position="277"/>
    </location>
</feature>
<feature type="region of interest" description="Disordered" evidence="1">
    <location>
        <begin position="287"/>
        <end position="318"/>
    </location>
</feature>